<evidence type="ECO:0000313" key="2">
    <source>
        <dbReference type="Proteomes" id="UP000494040"/>
    </source>
</evidence>
<dbReference type="EnsemblMetazoa" id="XM_024226446.1">
    <property type="protein sequence ID" value="XP_024082214.1"/>
    <property type="gene ID" value="LOC106673064"/>
</dbReference>
<dbReference type="GeneID" id="106673064"/>
<evidence type="ECO:0000313" key="1">
    <source>
        <dbReference type="EnsemblMetazoa" id="XP_024082214.1"/>
    </source>
</evidence>
<dbReference type="Proteomes" id="UP000494040">
    <property type="component" value="Unassembled WGS sequence"/>
</dbReference>
<dbReference type="AlphaFoldDB" id="A0A8I6SJC4"/>
<dbReference type="KEGG" id="clec:106673064"/>
<sequence>MEKELLNEILTLQGNNLTDILRNFGCLLVRKREILKNNLNGVLSLLNSDDNLHKYIMIKLINEFKCHNEVLSVLKSGDRFALKQVLKCTWFFEDLQDSQILMNDILPYLSFCTRMKVISLYSKYLKKTDLIENLFTALHQKYELSLALILLPACSQKFVTDRLPTFKTKVPSSVFQELLNHYPDLAKEYLEFILESVNKQKRAFRYLNFDDYNVLFLNLASSDPKYFMRIYQQYNRHMPYFNLGRRTSKKIIRTDTEAFINNFDKYSKIISLEFTRAYLSIDQMEKLQLALFPKSTTKFFLMGGENNFIEVTRKLKMEIRAEILLKNFSKAFSRPFVYEEFAPALSQHVIAHFPEEVRVKWIEATLPKKESAYDKADLIEYLPTSRSIPLLKKLAENQSELNARIYLFNKIFRTLNFNNDLEKLPSILVYFVTRFRNEEFPMREQVYSSLVEFKRLLFALKIDDWETVNELLKLVKLNKEQTRLQHLITKTQHIQVLSYFKKGFPMETHLKNYFQSQISLFKACNYEICTNSIYEKTCLLFFLTEVSNLTQMDEKSIDNHLNSLAVQICKYNQRNKKDRIEIPEWLVEKVKSSFTRKKEFDWNMYNLMQSCKKDYVFREKLFPKLFPERMDTDILLFILKKSPGLIVQNVDSVLKNFFENALNVDSMKFFSQLRMYSPFELPQKIIHLCINALQNSSEDGDGKDFQYHAKPNAIRILCLMMPSNCFLKMIEPYYPKSLKIEYTDEDDEFYRIQQEIAQSLKLLNDTALAVVPMKKFAGGDYLKYIVGSINSIVLKIPEAEIIPMLKEWLDSPVSVRKHFIRAFLKINKMYAKSDWVFTF</sequence>
<keyword evidence="2" id="KW-1185">Reference proteome</keyword>
<proteinExistence type="predicted"/>
<name>A0A8I6SJC4_CIMLE</name>
<organism evidence="1 2">
    <name type="scientific">Cimex lectularius</name>
    <name type="common">Bed bug</name>
    <name type="synonym">Acanthia lectularia</name>
    <dbReference type="NCBI Taxonomy" id="79782"/>
    <lineage>
        <taxon>Eukaryota</taxon>
        <taxon>Metazoa</taxon>
        <taxon>Ecdysozoa</taxon>
        <taxon>Arthropoda</taxon>
        <taxon>Hexapoda</taxon>
        <taxon>Insecta</taxon>
        <taxon>Pterygota</taxon>
        <taxon>Neoptera</taxon>
        <taxon>Paraneoptera</taxon>
        <taxon>Hemiptera</taxon>
        <taxon>Heteroptera</taxon>
        <taxon>Panheteroptera</taxon>
        <taxon>Cimicomorpha</taxon>
        <taxon>Cimicidae</taxon>
        <taxon>Cimex</taxon>
    </lineage>
</organism>
<accession>A0A8I6SJC4</accession>
<dbReference type="RefSeq" id="XP_024082214.1">
    <property type="nucleotide sequence ID" value="XM_024226446.1"/>
</dbReference>
<reference evidence="1" key="1">
    <citation type="submission" date="2022-01" db="UniProtKB">
        <authorList>
            <consortium name="EnsemblMetazoa"/>
        </authorList>
    </citation>
    <scope>IDENTIFICATION</scope>
</reference>
<dbReference type="OrthoDB" id="6617263at2759"/>
<dbReference type="OMA" id="YYRENHI"/>
<protein>
    <submittedName>
        <fullName evidence="1">Uncharacterized protein</fullName>
    </submittedName>
</protein>